<sequence length="366" mass="42084">MESCDPVDTPMVKKPKLDEDPQGIAVDLTHYRGMIGSLMYLTSSRSDLLFVDSYIALTTFADVDHAGCQDTRRSTSGTDVPEIYMHQFWFTISKIKDSSSYQFKLYNKKFRIGIEVFHEILQICPRIPNQKFVEPHSHEDIVTFIKLLGYKGALESIPNLFTDHMYQPWRTFAFIINKCLSGKTTRNSISKTKVEEHDKARKVHETHERLVTAKNTIDEESDEFNDEPTRRPTGRRGQTRVTFRDTYNVSKKKTPAQSKKLKGMEMLSNVAMLKAKTRKAIKASRRGYSFQQETSGSRAGITPKVPDVSKASFRVQEINEEDWGSTKDDVIFSSDDERTEFKKETDESGKNYEDINDDEEHVDDET</sequence>
<comment type="caution">
    <text evidence="2">The sequence shown here is derived from an EMBL/GenBank/DDBJ whole genome shotgun (WGS) entry which is preliminary data.</text>
</comment>
<feature type="compositionally biased region" description="Basic and acidic residues" evidence="1">
    <location>
        <begin position="324"/>
        <end position="353"/>
    </location>
</feature>
<accession>A0A6L2LV33</accession>
<protein>
    <submittedName>
        <fullName evidence="2">Retrovirus-related Pol polyprotein from transposon TNT 1-94</fullName>
    </submittedName>
</protein>
<gene>
    <name evidence="2" type="ORF">Tci_037446</name>
</gene>
<organism evidence="2">
    <name type="scientific">Tanacetum cinerariifolium</name>
    <name type="common">Dalmatian daisy</name>
    <name type="synonym">Chrysanthemum cinerariifolium</name>
    <dbReference type="NCBI Taxonomy" id="118510"/>
    <lineage>
        <taxon>Eukaryota</taxon>
        <taxon>Viridiplantae</taxon>
        <taxon>Streptophyta</taxon>
        <taxon>Embryophyta</taxon>
        <taxon>Tracheophyta</taxon>
        <taxon>Spermatophyta</taxon>
        <taxon>Magnoliopsida</taxon>
        <taxon>eudicotyledons</taxon>
        <taxon>Gunneridae</taxon>
        <taxon>Pentapetalae</taxon>
        <taxon>asterids</taxon>
        <taxon>campanulids</taxon>
        <taxon>Asterales</taxon>
        <taxon>Asteraceae</taxon>
        <taxon>Asteroideae</taxon>
        <taxon>Anthemideae</taxon>
        <taxon>Anthemidinae</taxon>
        <taxon>Tanacetum</taxon>
    </lineage>
</organism>
<feature type="region of interest" description="Disordered" evidence="1">
    <location>
        <begin position="324"/>
        <end position="366"/>
    </location>
</feature>
<evidence type="ECO:0000313" key="2">
    <source>
        <dbReference type="EMBL" id="GEU65468.1"/>
    </source>
</evidence>
<dbReference type="AlphaFoldDB" id="A0A6L2LV33"/>
<name>A0A6L2LV33_TANCI</name>
<proteinExistence type="predicted"/>
<dbReference type="EMBL" id="BKCJ010005206">
    <property type="protein sequence ID" value="GEU65468.1"/>
    <property type="molecule type" value="Genomic_DNA"/>
</dbReference>
<reference evidence="2" key="1">
    <citation type="journal article" date="2019" name="Sci. Rep.">
        <title>Draft genome of Tanacetum cinerariifolium, the natural source of mosquito coil.</title>
        <authorList>
            <person name="Yamashiro T."/>
            <person name="Shiraishi A."/>
            <person name="Satake H."/>
            <person name="Nakayama K."/>
        </authorList>
    </citation>
    <scope>NUCLEOTIDE SEQUENCE</scope>
</reference>
<evidence type="ECO:0000256" key="1">
    <source>
        <dbReference type="SAM" id="MobiDB-lite"/>
    </source>
</evidence>
<feature type="region of interest" description="Disordered" evidence="1">
    <location>
        <begin position="211"/>
        <end position="239"/>
    </location>
</feature>
<feature type="region of interest" description="Disordered" evidence="1">
    <location>
        <begin position="284"/>
        <end position="304"/>
    </location>
</feature>
<feature type="compositionally biased region" description="Acidic residues" evidence="1">
    <location>
        <begin position="354"/>
        <end position="366"/>
    </location>
</feature>